<reference evidence="2 3" key="1">
    <citation type="journal article" date="2016" name="Proc. Natl. Acad. Sci. U.S.A.">
        <title>Comparative genomics of biotechnologically important yeasts.</title>
        <authorList>
            <person name="Riley R."/>
            <person name="Haridas S."/>
            <person name="Wolfe K.H."/>
            <person name="Lopes M.R."/>
            <person name="Hittinger C.T."/>
            <person name="Goeker M."/>
            <person name="Salamov A.A."/>
            <person name="Wisecaver J.H."/>
            <person name="Long T.M."/>
            <person name="Calvey C.H."/>
            <person name="Aerts A.L."/>
            <person name="Barry K.W."/>
            <person name="Choi C."/>
            <person name="Clum A."/>
            <person name="Coughlan A.Y."/>
            <person name="Deshpande S."/>
            <person name="Douglass A.P."/>
            <person name="Hanson S.J."/>
            <person name="Klenk H.-P."/>
            <person name="LaButti K.M."/>
            <person name="Lapidus A."/>
            <person name="Lindquist E.A."/>
            <person name="Lipzen A.M."/>
            <person name="Meier-Kolthoff J.P."/>
            <person name="Ohm R.A."/>
            <person name="Otillar R.P."/>
            <person name="Pangilinan J.L."/>
            <person name="Peng Y."/>
            <person name="Rokas A."/>
            <person name="Rosa C.A."/>
            <person name="Scheuner C."/>
            <person name="Sibirny A.A."/>
            <person name="Slot J.C."/>
            <person name="Stielow J.B."/>
            <person name="Sun H."/>
            <person name="Kurtzman C.P."/>
            <person name="Blackwell M."/>
            <person name="Grigoriev I.V."/>
            <person name="Jeffries T.W."/>
        </authorList>
    </citation>
    <scope>NUCLEOTIDE SEQUENCE [LARGE SCALE GENOMIC DNA]</scope>
    <source>
        <strain evidence="2 3">NRRL Y-11557</strain>
    </source>
</reference>
<evidence type="ECO:0000256" key="1">
    <source>
        <dbReference type="SAM" id="Phobius"/>
    </source>
</evidence>
<dbReference type="EMBL" id="KV454292">
    <property type="protein sequence ID" value="ODQ74359.1"/>
    <property type="molecule type" value="Genomic_DNA"/>
</dbReference>
<keyword evidence="1" id="KW-1133">Transmembrane helix</keyword>
<gene>
    <name evidence="2" type="ORF">LIPSTDRAFT_252381</name>
</gene>
<proteinExistence type="predicted"/>
<dbReference type="Proteomes" id="UP000094385">
    <property type="component" value="Unassembled WGS sequence"/>
</dbReference>
<protein>
    <submittedName>
        <fullName evidence="2">Uncharacterized protein</fullName>
    </submittedName>
</protein>
<name>A0A1E3Q9J0_LIPST</name>
<evidence type="ECO:0000313" key="2">
    <source>
        <dbReference type="EMBL" id="ODQ74359.1"/>
    </source>
</evidence>
<accession>A0A1E3Q9J0</accession>
<keyword evidence="3" id="KW-1185">Reference proteome</keyword>
<keyword evidence="1" id="KW-0472">Membrane</keyword>
<keyword evidence="1" id="KW-0812">Transmembrane</keyword>
<evidence type="ECO:0000313" key="3">
    <source>
        <dbReference type="Proteomes" id="UP000094385"/>
    </source>
</evidence>
<organism evidence="2 3">
    <name type="scientific">Lipomyces starkeyi NRRL Y-11557</name>
    <dbReference type="NCBI Taxonomy" id="675824"/>
    <lineage>
        <taxon>Eukaryota</taxon>
        <taxon>Fungi</taxon>
        <taxon>Dikarya</taxon>
        <taxon>Ascomycota</taxon>
        <taxon>Saccharomycotina</taxon>
        <taxon>Lipomycetes</taxon>
        <taxon>Lipomycetales</taxon>
        <taxon>Lipomycetaceae</taxon>
        <taxon>Lipomyces</taxon>
    </lineage>
</organism>
<dbReference type="AlphaFoldDB" id="A0A1E3Q9J0"/>
<feature type="transmembrane region" description="Helical" evidence="1">
    <location>
        <begin position="86"/>
        <end position="103"/>
    </location>
</feature>
<sequence>MEIYLTRGIADTTWSGLCVNVLIQECLSIDGKKSETNGKQYLFVDGRVPSQTVSQCFPYRCVTLTSKCYLPPIYFSGITILYSDKLILSVYFYLSVFGSIGFMPTDGL</sequence>